<evidence type="ECO:0000313" key="2">
    <source>
        <dbReference type="Proteomes" id="UP000250831"/>
    </source>
</evidence>
<name>A0A363NPX4_9SPHI</name>
<sequence>MRLILLTIITLFASLHLKAQSRSIYIHTDRDYYIPTDTVWFKAYLLEDGRPANTVFNLYMRMANDEGIEFQRSVAMVTEGISASFFIIPPDFKGNNIYINAYARSQPYCVQKPYFKKLGVLHFDEAQTSSAAHPKSKQTFLHIKPSGGILLSGIENQVLFHALDQSGLPFMTKGSLLDDQNKQITTFETDSAGLAEVTFIPSTSARYRIEWVDAKGDLRRNSLPQAVLGTKAHIVADTNLTSIQLQSNNEAQTVYIKASIGQRLLFSQNIEVSSAKKTNIPIQNSDLEYGIMQVQISDSQGNVLSKQSQLIGQNTIEITPRVSIEQGTGSKSANRLSLTLPKTIERASLSISITDIDVPIDSSSNIVTDLIFKPITAYEIPSALKILQSTKHKDLFIQSQSWLSEVCPTDSVIQPDTLIVLSGQISMQANTWPKFYKRYLKYNQRNFKETGKRRGISFGYKDFQRLGFKYTEAEMDSLGRFTVPNLIVFDSMDTRVSQIHSLLKFYPFKVNYTFVAPNKYKTPFYIPISKAGQKPGYSKPQEHTNFKSYYYTDAKGNRILPTVNVKRLTKRQRDISLLERRFKLQDIPTNLEPDQILLPLLDEEVQKRDMSLYDYLRRHLNGYNYVTYLNGQRKRDPDRAFLMADVSNYAYIKCYRSFPPANGAAAVLIFELAPSEKDRDFGKYVDEQTILGYMPIKQFTQRDYSSEIDKELTPEDNRMTLYWDPFVSIDSTAASKQIKFFNNSKAKGFCITIQGVCNTGQLVYYRRIFNSPRSERPEK</sequence>
<proteinExistence type="predicted"/>
<accession>A0A363NPX4</accession>
<reference evidence="1 2" key="1">
    <citation type="submission" date="2018-04" db="EMBL/GenBank/DDBJ databases">
        <title>Sphingobacterium sp. M46 Genome.</title>
        <authorList>
            <person name="Cheng J."/>
            <person name="Li Y."/>
        </authorList>
    </citation>
    <scope>NUCLEOTIDE SEQUENCE [LARGE SCALE GENOMIC DNA]</scope>
    <source>
        <strain evidence="1 2">M46</strain>
    </source>
</reference>
<evidence type="ECO:0000313" key="1">
    <source>
        <dbReference type="EMBL" id="PUV22813.1"/>
    </source>
</evidence>
<dbReference type="AlphaFoldDB" id="A0A363NPX4"/>
<comment type="caution">
    <text evidence="1">The sequence shown here is derived from an EMBL/GenBank/DDBJ whole genome shotgun (WGS) entry which is preliminary data.</text>
</comment>
<keyword evidence="2" id="KW-1185">Reference proteome</keyword>
<evidence type="ECO:0008006" key="3">
    <source>
        <dbReference type="Google" id="ProtNLM"/>
    </source>
</evidence>
<dbReference type="OrthoDB" id="679547at2"/>
<dbReference type="RefSeq" id="WP_108635148.1">
    <property type="nucleotide sequence ID" value="NZ_QCXX01000005.1"/>
</dbReference>
<dbReference type="EMBL" id="QCXX01000005">
    <property type="protein sequence ID" value="PUV22813.1"/>
    <property type="molecule type" value="Genomic_DNA"/>
</dbReference>
<gene>
    <name evidence="1" type="ORF">DCO56_17975</name>
</gene>
<organism evidence="1 2">
    <name type="scientific">Sphingobacterium athyrii</name>
    <dbReference type="NCBI Taxonomy" id="2152717"/>
    <lineage>
        <taxon>Bacteria</taxon>
        <taxon>Pseudomonadati</taxon>
        <taxon>Bacteroidota</taxon>
        <taxon>Sphingobacteriia</taxon>
        <taxon>Sphingobacteriales</taxon>
        <taxon>Sphingobacteriaceae</taxon>
        <taxon>Sphingobacterium</taxon>
    </lineage>
</organism>
<dbReference type="Gene3D" id="2.60.40.1930">
    <property type="match status" value="1"/>
</dbReference>
<protein>
    <recommendedName>
        <fullName evidence="3">Macroglobulin domain-containing protein</fullName>
    </recommendedName>
</protein>
<dbReference type="Proteomes" id="UP000250831">
    <property type="component" value="Unassembled WGS sequence"/>
</dbReference>